<dbReference type="PROSITE" id="PS50042">
    <property type="entry name" value="CNMP_BINDING_3"/>
    <property type="match status" value="4"/>
</dbReference>
<feature type="domain" description="Cyclic nucleotide-binding" evidence="4">
    <location>
        <begin position="581"/>
        <end position="681"/>
    </location>
</feature>
<evidence type="ECO:0000313" key="6">
    <source>
        <dbReference type="Proteomes" id="UP001307889"/>
    </source>
</evidence>
<dbReference type="CDD" id="cd00038">
    <property type="entry name" value="CAP_ED"/>
    <property type="match status" value="2"/>
</dbReference>
<dbReference type="InterPro" id="IPR050503">
    <property type="entry name" value="cAMP-dep_PK_reg_su-like"/>
</dbReference>
<dbReference type="Pfam" id="PF00027">
    <property type="entry name" value="cNMP_binding"/>
    <property type="match status" value="2"/>
</dbReference>
<dbReference type="Gene3D" id="2.60.120.10">
    <property type="entry name" value="Jelly Rolls"/>
    <property type="match status" value="4"/>
</dbReference>
<name>A0ABN7AU60_9HEMI</name>
<dbReference type="SUPFAM" id="SSF51206">
    <property type="entry name" value="cAMP-binding domain-like"/>
    <property type="match status" value="4"/>
</dbReference>
<keyword evidence="5" id="KW-0418">Kinase</keyword>
<accession>A0ABN7AU60</accession>
<dbReference type="PANTHER" id="PTHR11635:SF152">
    <property type="entry name" value="CAMP-DEPENDENT PROTEIN KINASE TYPE I REGULATORY SUBUNIT-RELATED"/>
    <property type="match status" value="1"/>
</dbReference>
<evidence type="ECO:0000256" key="1">
    <source>
        <dbReference type="ARBA" id="ARBA00005753"/>
    </source>
</evidence>
<keyword evidence="2" id="KW-0116">cAMP-binding</keyword>
<keyword evidence="5" id="KW-0808">Transferase</keyword>
<dbReference type="EMBL" id="AP028914">
    <property type="protein sequence ID" value="BES95720.1"/>
    <property type="molecule type" value="Genomic_DNA"/>
</dbReference>
<evidence type="ECO:0000313" key="5">
    <source>
        <dbReference type="EMBL" id="BES95720.1"/>
    </source>
</evidence>
<keyword evidence="6" id="KW-1185">Reference proteome</keyword>
<dbReference type="InterPro" id="IPR018490">
    <property type="entry name" value="cNMP-bd_dom_sf"/>
</dbReference>
<dbReference type="InterPro" id="IPR000595">
    <property type="entry name" value="cNMP-bd_dom"/>
</dbReference>
<dbReference type="PRINTS" id="PR00103">
    <property type="entry name" value="CAMPKINASE"/>
</dbReference>
<evidence type="ECO:0000256" key="2">
    <source>
        <dbReference type="ARBA" id="ARBA00022566"/>
    </source>
</evidence>
<comment type="similarity">
    <text evidence="1">Belongs to the cAMP-dependent kinase regulatory chain family.</text>
</comment>
<proteinExistence type="inferred from homology"/>
<dbReference type="Proteomes" id="UP001307889">
    <property type="component" value="Chromosome 6"/>
</dbReference>
<sequence length="693" mass="79356">MSSPARLTLPKEIQNTLLNFAAGYLSEKPNDPDQYALTFFQESSAYQKHSQETKEEEKHTDDTNKADTIFALELKCMRNDVRRNAVYHSNQSIPPVKMKSSIFNTYEKLKIGLVLKKLFPFRTLDEKILEQIADRVLKIEVIAGDTVIRQGDEYLNFFIIESGIYEEWITTGNSSSLLFSYDSFGSFGNASLIFPHVAVSTIIAKTCGALWVLSCAEYQSMVREDAMKKLELKYACIEKWPYVRTLRSKVKEKLVDGIQELHLKRDESFVNPSLFFVASGRIEIRNITQGRIVSSKILKEGESYEKLFPFFNRWAGNRAVALENTQILYLPVDAFKRLVGSFTEIVFSAEGEFLKLVSAKRSKEHAALKELRKVFVKFHNSKSKNFINFGLKYYENKLGHRCSQTLAENIWPHSDRGDCDNLRIRYCGSSENTLTYTIEEKSPCFRFCQRIKKILKTIPIFSVLEASRIKKIIAAMRPLKTYPGHYVTKIGNHGEHFYIIEEGKFQCFVNYEGVRLEIQDGPRYFGELGLVWDGPRFADVVAVSEGKIWALSRENYRKIALSRQPVGTGLNFKLVKSAVNHLKSLQEHDIKAILLSMKNLNFKDRELVHSFDQDSCCAYFIRQGTVRIHADRPTRIDSVLTNGQLFGNVTFTIAKTEPMEVQSIGNSTIAKLNIDSFEKLLAHCRTVIYTNKS</sequence>
<dbReference type="SMART" id="SM00100">
    <property type="entry name" value="cNMP"/>
    <property type="match status" value="2"/>
</dbReference>
<feature type="domain" description="Cyclic nucleotide-binding" evidence="4">
    <location>
        <begin position="460"/>
        <end position="559"/>
    </location>
</feature>
<dbReference type="InterPro" id="IPR014710">
    <property type="entry name" value="RmlC-like_jellyroll"/>
</dbReference>
<keyword evidence="3" id="KW-0114">cAMP</keyword>
<evidence type="ECO:0000259" key="4">
    <source>
        <dbReference type="PROSITE" id="PS50042"/>
    </source>
</evidence>
<gene>
    <name evidence="5" type="ORF">NTJ_08529</name>
</gene>
<feature type="domain" description="Cyclic nucleotide-binding" evidence="4">
    <location>
        <begin position="273"/>
        <end position="356"/>
    </location>
</feature>
<evidence type="ECO:0000256" key="3">
    <source>
        <dbReference type="ARBA" id="ARBA00023149"/>
    </source>
</evidence>
<keyword evidence="2" id="KW-0547">Nucleotide-binding</keyword>
<dbReference type="GO" id="GO:0016301">
    <property type="term" value="F:kinase activity"/>
    <property type="evidence" value="ECO:0007669"/>
    <property type="project" value="UniProtKB-KW"/>
</dbReference>
<reference evidence="5 6" key="1">
    <citation type="submission" date="2023-09" db="EMBL/GenBank/DDBJ databases">
        <title>Nesidiocoris tenuis whole genome shotgun sequence.</title>
        <authorList>
            <person name="Shibata T."/>
            <person name="Shimoda M."/>
            <person name="Kobayashi T."/>
            <person name="Uehara T."/>
        </authorList>
    </citation>
    <scope>NUCLEOTIDE SEQUENCE [LARGE SCALE GENOMIC DNA]</scope>
    <source>
        <strain evidence="5 6">Japan</strain>
    </source>
</reference>
<dbReference type="PANTHER" id="PTHR11635">
    <property type="entry name" value="CAMP-DEPENDENT PROTEIN KINASE REGULATORY CHAIN"/>
    <property type="match status" value="1"/>
</dbReference>
<organism evidence="5 6">
    <name type="scientific">Nesidiocoris tenuis</name>
    <dbReference type="NCBI Taxonomy" id="355587"/>
    <lineage>
        <taxon>Eukaryota</taxon>
        <taxon>Metazoa</taxon>
        <taxon>Ecdysozoa</taxon>
        <taxon>Arthropoda</taxon>
        <taxon>Hexapoda</taxon>
        <taxon>Insecta</taxon>
        <taxon>Pterygota</taxon>
        <taxon>Neoptera</taxon>
        <taxon>Paraneoptera</taxon>
        <taxon>Hemiptera</taxon>
        <taxon>Heteroptera</taxon>
        <taxon>Panheteroptera</taxon>
        <taxon>Cimicomorpha</taxon>
        <taxon>Miridae</taxon>
        <taxon>Dicyphina</taxon>
        <taxon>Nesidiocoris</taxon>
    </lineage>
</organism>
<feature type="domain" description="Cyclic nucleotide-binding" evidence="4">
    <location>
        <begin position="120"/>
        <end position="222"/>
    </location>
</feature>
<protein>
    <submittedName>
        <fullName evidence="5">Camp-dependent protein kinase</fullName>
    </submittedName>
</protein>